<keyword evidence="4" id="KW-1185">Reference proteome</keyword>
<dbReference type="Gene3D" id="2.170.120.40">
    <property type="entry name" value="YbbR-like domain"/>
    <property type="match status" value="2"/>
</dbReference>
<dbReference type="Gene3D" id="2.170.120.30">
    <property type="match status" value="2"/>
</dbReference>
<feature type="compositionally biased region" description="Basic and acidic residues" evidence="1">
    <location>
        <begin position="407"/>
        <end position="427"/>
    </location>
</feature>
<evidence type="ECO:0000313" key="4">
    <source>
        <dbReference type="Proteomes" id="UP001078443"/>
    </source>
</evidence>
<evidence type="ECO:0000256" key="1">
    <source>
        <dbReference type="SAM" id="MobiDB-lite"/>
    </source>
</evidence>
<dbReference type="InterPro" id="IPR053154">
    <property type="entry name" value="c-di-AMP_regulator"/>
</dbReference>
<dbReference type="Pfam" id="PF07949">
    <property type="entry name" value="YbbR"/>
    <property type="match status" value="2"/>
</dbReference>
<keyword evidence="2" id="KW-0812">Transmembrane</keyword>
<dbReference type="Proteomes" id="UP001078443">
    <property type="component" value="Unassembled WGS sequence"/>
</dbReference>
<feature type="transmembrane region" description="Helical" evidence="2">
    <location>
        <begin position="9"/>
        <end position="26"/>
    </location>
</feature>
<name>A0ABT4CWU8_9CLOT</name>
<dbReference type="InterPro" id="IPR012505">
    <property type="entry name" value="YbbR"/>
</dbReference>
<sequence length="434" mass="48322">MVQKSRQQLMIKIGCVIAAFIMWLYTSNDINMNKTRRISNIPVEFVNEDLLIQSGFVLSPGQKFATSLKITGKATDVYAVSSEQFKIVADMSVYALKKGENKIPISIMKRPNKNINIINDDTMWISVKVDNFVQKVVSVDVEVKGSSKDGFYKATPIVNPTTVIISGAEQSINSIDKVLAEVDMNNSDKNLELSVPVKAIDKARREVNEIKIEPKIVNVVVPVQKTKEVGINIRTEGELTKEFILKSINPVKNKVVITGDPKGLVKIDKLDTAFIDLSSIKSEKTNIKLKVIIPEGIKIISGEGTIDTQIILDKVIQKNISLDIEYQNLNEIFDVEFNKESLSLVVSGGKTLIDSLISDDIKCFVELDSLDEGEYTIPISVVLPSGVTKISQNINFVKVKITKKQISKKDKEKEKQPNTELKQEQDVNSKPVNN</sequence>
<reference evidence="3" key="1">
    <citation type="submission" date="2022-12" db="EMBL/GenBank/DDBJ databases">
        <authorList>
            <person name="Wang J."/>
        </authorList>
    </citation>
    <scope>NUCLEOTIDE SEQUENCE</scope>
    <source>
        <strain evidence="3">HY-45-18</strain>
    </source>
</reference>
<dbReference type="RefSeq" id="WP_268039692.1">
    <property type="nucleotide sequence ID" value="NZ_JAPQER010000001.1"/>
</dbReference>
<keyword evidence="2" id="KW-0472">Membrane</keyword>
<feature type="region of interest" description="Disordered" evidence="1">
    <location>
        <begin position="406"/>
        <end position="434"/>
    </location>
</feature>
<proteinExistence type="predicted"/>
<comment type="caution">
    <text evidence="3">The sequence shown here is derived from an EMBL/GenBank/DDBJ whole genome shotgun (WGS) entry which is preliminary data.</text>
</comment>
<protein>
    <submittedName>
        <fullName evidence="3">CdaR family protein</fullName>
    </submittedName>
</protein>
<accession>A0ABT4CWU8</accession>
<organism evidence="3 4">
    <name type="scientific">Clostridium aestuarii</name>
    <dbReference type="NCBI Taxonomy" id="338193"/>
    <lineage>
        <taxon>Bacteria</taxon>
        <taxon>Bacillati</taxon>
        <taxon>Bacillota</taxon>
        <taxon>Clostridia</taxon>
        <taxon>Eubacteriales</taxon>
        <taxon>Clostridiaceae</taxon>
        <taxon>Clostridium</taxon>
    </lineage>
</organism>
<dbReference type="PANTHER" id="PTHR37804:SF1">
    <property type="entry name" value="CDAA REGULATORY PROTEIN CDAR"/>
    <property type="match status" value="1"/>
</dbReference>
<dbReference type="PANTHER" id="PTHR37804">
    <property type="entry name" value="CDAA REGULATORY PROTEIN CDAR"/>
    <property type="match status" value="1"/>
</dbReference>
<keyword evidence="2" id="KW-1133">Transmembrane helix</keyword>
<dbReference type="EMBL" id="JAPQER010000001">
    <property type="protein sequence ID" value="MCY6483444.1"/>
    <property type="molecule type" value="Genomic_DNA"/>
</dbReference>
<gene>
    <name evidence="3" type="ORF">OW763_03610</name>
</gene>
<evidence type="ECO:0000256" key="2">
    <source>
        <dbReference type="SAM" id="Phobius"/>
    </source>
</evidence>
<evidence type="ECO:0000313" key="3">
    <source>
        <dbReference type="EMBL" id="MCY6483444.1"/>
    </source>
</evidence>